<protein>
    <submittedName>
        <fullName evidence="1">Uncharacterized protein</fullName>
    </submittedName>
</protein>
<accession>A0A1C7IET8</accession>
<dbReference type="KEGG" id="byl:A4V09_17855"/>
<reference evidence="1" key="1">
    <citation type="submission" date="2017-04" db="EMBL/GenBank/DDBJ databases">
        <title>Complete Genome Sequences of Twelve Strains of a Stable Defined Moderately Diverse Mouse Microbiota 2 (sDMDMm2).</title>
        <authorList>
            <person name="Uchimura Y."/>
            <person name="Wyss M."/>
            <person name="Brugiroux S."/>
            <person name="Limenitakis J.P."/>
            <person name="Stecher B."/>
            <person name="McCoy K.D."/>
            <person name="Macpherson A.J."/>
        </authorList>
    </citation>
    <scope>NUCLEOTIDE SEQUENCE</scope>
    <source>
        <strain evidence="1">YL58</strain>
    </source>
</reference>
<organism evidence="1 2">
    <name type="scientific">Blautia pseudococcoides</name>
    <dbReference type="NCBI Taxonomy" id="1796616"/>
    <lineage>
        <taxon>Bacteria</taxon>
        <taxon>Bacillati</taxon>
        <taxon>Bacillota</taxon>
        <taxon>Clostridia</taxon>
        <taxon>Lachnospirales</taxon>
        <taxon>Lachnospiraceae</taxon>
        <taxon>Blautia</taxon>
    </lineage>
</organism>
<evidence type="ECO:0000313" key="1">
    <source>
        <dbReference type="EMBL" id="ANU77444.1"/>
    </source>
</evidence>
<name>A0A1C7IET8_9FIRM</name>
<dbReference type="AlphaFoldDB" id="A0A1C7IET8"/>
<evidence type="ECO:0000313" key="2">
    <source>
        <dbReference type="Proteomes" id="UP000092574"/>
    </source>
</evidence>
<gene>
    <name evidence="1" type="ORF">A4V09_17855</name>
</gene>
<keyword evidence="2" id="KW-1185">Reference proteome</keyword>
<dbReference type="STRING" id="1796616.A4V09_17855"/>
<sequence>MKYRGKAQGQYAQKAQKYFNKKWLTRLTGCVIVRNALLWQVMPVSLFMNEIKLCNWETSFGRLRYKHNKIKTYKG</sequence>
<dbReference type="Proteomes" id="UP000092574">
    <property type="component" value="Chromosome"/>
</dbReference>
<dbReference type="EMBL" id="CP015405">
    <property type="protein sequence ID" value="ANU77444.1"/>
    <property type="molecule type" value="Genomic_DNA"/>
</dbReference>
<proteinExistence type="predicted"/>